<evidence type="ECO:0000313" key="2">
    <source>
        <dbReference type="EMBL" id="UPT22526.1"/>
    </source>
</evidence>
<proteinExistence type="predicted"/>
<evidence type="ECO:0008006" key="4">
    <source>
        <dbReference type="Google" id="ProtNLM"/>
    </source>
</evidence>
<organism evidence="2 3">
    <name type="scientific">Thermobifida alba</name>
    <name type="common">Thermomonospora alba</name>
    <dbReference type="NCBI Taxonomy" id="53522"/>
    <lineage>
        <taxon>Bacteria</taxon>
        <taxon>Bacillati</taxon>
        <taxon>Actinomycetota</taxon>
        <taxon>Actinomycetes</taxon>
        <taxon>Streptosporangiales</taxon>
        <taxon>Nocardiopsidaceae</taxon>
        <taxon>Thermobifida</taxon>
    </lineage>
</organism>
<protein>
    <recommendedName>
        <fullName evidence="4">Secreted protein</fullName>
    </recommendedName>
</protein>
<evidence type="ECO:0000256" key="1">
    <source>
        <dbReference type="SAM" id="MobiDB-lite"/>
    </source>
</evidence>
<dbReference type="Proteomes" id="UP000832041">
    <property type="component" value="Chromosome"/>
</dbReference>
<reference evidence="2 3" key="1">
    <citation type="submission" date="2020-04" db="EMBL/GenBank/DDBJ databases">
        <title>Thermobifida alba genome sequencing and assembly.</title>
        <authorList>
            <person name="Luzics S."/>
            <person name="Horvath B."/>
            <person name="Nagy I."/>
            <person name="Toth A."/>
            <person name="Nagy I."/>
            <person name="Kukolya J."/>
        </authorList>
    </citation>
    <scope>NUCLEOTIDE SEQUENCE [LARGE SCALE GENOMIC DNA]</scope>
    <source>
        <strain evidence="2 3">DSM 43795</strain>
    </source>
</reference>
<accession>A0ABY4L4E2</accession>
<gene>
    <name evidence="2" type="ORF">FOF52_17505</name>
</gene>
<dbReference type="RefSeq" id="WP_248591020.1">
    <property type="nucleotide sequence ID" value="NZ_BAABEB010000022.1"/>
</dbReference>
<sequence length="136" mass="15749">MRLVRTLVPLLAALPLLLARTALPRTRRRVADRPALRRARRPQERPVPRRAPRPRPYVPRHAVPPTADEAEFHRVARRHAPLWQLSYEPHDLVPYLARHRVLGDLLIGCTDLDALDFTLTEFTPPGYARAYLGRHR</sequence>
<feature type="region of interest" description="Disordered" evidence="1">
    <location>
        <begin position="29"/>
        <end position="65"/>
    </location>
</feature>
<keyword evidence="3" id="KW-1185">Reference proteome</keyword>
<feature type="compositionally biased region" description="Basic and acidic residues" evidence="1">
    <location>
        <begin position="29"/>
        <end position="47"/>
    </location>
</feature>
<dbReference type="EMBL" id="CP051627">
    <property type="protein sequence ID" value="UPT22526.1"/>
    <property type="molecule type" value="Genomic_DNA"/>
</dbReference>
<name>A0ABY4L4E2_THEAE</name>
<evidence type="ECO:0000313" key="3">
    <source>
        <dbReference type="Proteomes" id="UP000832041"/>
    </source>
</evidence>